<accession>A0A1K1RWS2</accession>
<sequence>MQMYVIFSNSKQILFSLQLICISEISDTFAKVNDPNDEHK</sequence>
<organism evidence="1 2">
    <name type="scientific">Chitinophaga sancti</name>
    <dbReference type="NCBI Taxonomy" id="1004"/>
    <lineage>
        <taxon>Bacteria</taxon>
        <taxon>Pseudomonadati</taxon>
        <taxon>Bacteroidota</taxon>
        <taxon>Chitinophagia</taxon>
        <taxon>Chitinophagales</taxon>
        <taxon>Chitinophagaceae</taxon>
        <taxon>Chitinophaga</taxon>
    </lineage>
</organism>
<gene>
    <name evidence="1" type="ORF">SAMN05661012_04343</name>
</gene>
<name>A0A1K1RWS2_9BACT</name>
<proteinExistence type="predicted"/>
<dbReference type="Proteomes" id="UP000183788">
    <property type="component" value="Unassembled WGS sequence"/>
</dbReference>
<dbReference type="AlphaFoldDB" id="A0A1K1RWS2"/>
<evidence type="ECO:0000313" key="2">
    <source>
        <dbReference type="Proteomes" id="UP000183788"/>
    </source>
</evidence>
<evidence type="ECO:0000313" key="1">
    <source>
        <dbReference type="EMBL" id="SFW76386.1"/>
    </source>
</evidence>
<reference evidence="1 2" key="1">
    <citation type="submission" date="2016-11" db="EMBL/GenBank/DDBJ databases">
        <authorList>
            <person name="Jaros S."/>
            <person name="Januszkiewicz K."/>
            <person name="Wedrychowicz H."/>
        </authorList>
    </citation>
    <scope>NUCLEOTIDE SEQUENCE [LARGE SCALE GENOMIC DNA]</scope>
    <source>
        <strain evidence="1 2">DSM 784</strain>
    </source>
</reference>
<protein>
    <submittedName>
        <fullName evidence="1">Uncharacterized protein</fullName>
    </submittedName>
</protein>
<dbReference type="EMBL" id="FPIZ01000015">
    <property type="protein sequence ID" value="SFW76386.1"/>
    <property type="molecule type" value="Genomic_DNA"/>
</dbReference>